<keyword evidence="2" id="KW-1185">Reference proteome</keyword>
<gene>
    <name evidence="1" type="ORF">J15TS10_24120</name>
</gene>
<evidence type="ECO:0000313" key="2">
    <source>
        <dbReference type="Proteomes" id="UP000681290"/>
    </source>
</evidence>
<evidence type="ECO:0000313" key="1">
    <source>
        <dbReference type="EMBL" id="GIP58598.1"/>
    </source>
</evidence>
<organism evidence="1 2">
    <name type="scientific">Paenibacillus woosongensis</name>
    <dbReference type="NCBI Taxonomy" id="307580"/>
    <lineage>
        <taxon>Bacteria</taxon>
        <taxon>Bacillati</taxon>
        <taxon>Bacillota</taxon>
        <taxon>Bacilli</taxon>
        <taxon>Bacillales</taxon>
        <taxon>Paenibacillaceae</taxon>
        <taxon>Paenibacillus</taxon>
    </lineage>
</organism>
<dbReference type="Proteomes" id="UP000681290">
    <property type="component" value="Unassembled WGS sequence"/>
</dbReference>
<proteinExistence type="predicted"/>
<reference evidence="1 2" key="1">
    <citation type="submission" date="2021-03" db="EMBL/GenBank/DDBJ databases">
        <title>Antimicrobial resistance genes in bacteria isolated from Japanese honey, and their potential for conferring macrolide and lincosamide resistance in the American foulbrood pathogen Paenibacillus larvae.</title>
        <authorList>
            <person name="Okamoto M."/>
            <person name="Kumagai M."/>
            <person name="Kanamori H."/>
            <person name="Takamatsu D."/>
        </authorList>
    </citation>
    <scope>NUCLEOTIDE SEQUENCE [LARGE SCALE GENOMIC DNA]</scope>
    <source>
        <strain evidence="1 2">J15TS10</strain>
    </source>
</reference>
<dbReference type="EMBL" id="BOSM01000003">
    <property type="protein sequence ID" value="GIP58598.1"/>
    <property type="molecule type" value="Genomic_DNA"/>
</dbReference>
<sequence length="64" mass="7257">MYVILVTKSAIYYDNSANSGAPDVHCEQLSKSPNLTFFERIRLNFDFWGGEVSGGQVFKCKYIT</sequence>
<accession>A0ABQ4MRP2</accession>
<name>A0ABQ4MRP2_9BACL</name>
<protein>
    <submittedName>
        <fullName evidence="1">Uncharacterized protein</fullName>
    </submittedName>
</protein>
<comment type="caution">
    <text evidence="1">The sequence shown here is derived from an EMBL/GenBank/DDBJ whole genome shotgun (WGS) entry which is preliminary data.</text>
</comment>